<accession>A0A0A8XWL6</accession>
<evidence type="ECO:0000313" key="1">
    <source>
        <dbReference type="EMBL" id="JAD17055.1"/>
    </source>
</evidence>
<dbReference type="AlphaFoldDB" id="A0A0A8XWL6"/>
<reference evidence="1" key="1">
    <citation type="submission" date="2014-09" db="EMBL/GenBank/DDBJ databases">
        <authorList>
            <person name="Magalhaes I.L.F."/>
            <person name="Oliveira U."/>
            <person name="Santos F.R."/>
            <person name="Vidigal T.H.D.A."/>
            <person name="Brescovit A.D."/>
            <person name="Santos A.J."/>
        </authorList>
    </citation>
    <scope>NUCLEOTIDE SEQUENCE</scope>
    <source>
        <tissue evidence="1">Shoot tissue taken approximately 20 cm above the soil surface</tissue>
    </source>
</reference>
<name>A0A0A8XWL6_ARUDO</name>
<protein>
    <submittedName>
        <fullName evidence="1">Uncharacterized protein</fullName>
    </submittedName>
</protein>
<sequence length="49" mass="5659">MQCDKWVTYILKIFSKEKPVLLFKKKGCWPWVSITISASSQVLSWPISG</sequence>
<proteinExistence type="predicted"/>
<dbReference type="EMBL" id="GBRH01280840">
    <property type="protein sequence ID" value="JAD17055.1"/>
    <property type="molecule type" value="Transcribed_RNA"/>
</dbReference>
<reference evidence="1" key="2">
    <citation type="journal article" date="2015" name="Data Brief">
        <title>Shoot transcriptome of the giant reed, Arundo donax.</title>
        <authorList>
            <person name="Barrero R.A."/>
            <person name="Guerrero F.D."/>
            <person name="Moolhuijzen P."/>
            <person name="Goolsby J.A."/>
            <person name="Tidwell J."/>
            <person name="Bellgard S.E."/>
            <person name="Bellgard M.I."/>
        </authorList>
    </citation>
    <scope>NUCLEOTIDE SEQUENCE</scope>
    <source>
        <tissue evidence="1">Shoot tissue taken approximately 20 cm above the soil surface</tissue>
    </source>
</reference>
<organism evidence="1">
    <name type="scientific">Arundo donax</name>
    <name type="common">Giant reed</name>
    <name type="synonym">Donax arundinaceus</name>
    <dbReference type="NCBI Taxonomy" id="35708"/>
    <lineage>
        <taxon>Eukaryota</taxon>
        <taxon>Viridiplantae</taxon>
        <taxon>Streptophyta</taxon>
        <taxon>Embryophyta</taxon>
        <taxon>Tracheophyta</taxon>
        <taxon>Spermatophyta</taxon>
        <taxon>Magnoliopsida</taxon>
        <taxon>Liliopsida</taxon>
        <taxon>Poales</taxon>
        <taxon>Poaceae</taxon>
        <taxon>PACMAD clade</taxon>
        <taxon>Arundinoideae</taxon>
        <taxon>Arundineae</taxon>
        <taxon>Arundo</taxon>
    </lineage>
</organism>